<sequence>MRPELQSAPETFYDEHEAQSYKKQSRIKKIQSEMTNRAMELLNLPEEESLLILDIGCGTGLSGEVVSERGHCWIGMDISPSMLKLAAEDSNVEGDLCLHDMGQGLPWRVGAFDAAISISAIQWLCNADKKSHDPRKRLNTFFSTLYACLRKGARAVFQFYPQDSQQTNLIANSALKNGFSGGVVVDYPNSTKARKFYLVIFAGVPDAKPPPALEDETVRVRYQASNVEREHFRARNSGDGKKKKKASFRSKEWIIQKKERARKKGKEVRPDSKYTGRKRSGRF</sequence>
<dbReference type="GO" id="GO:0005737">
    <property type="term" value="C:cytoplasm"/>
    <property type="evidence" value="ECO:0007669"/>
    <property type="project" value="UniProtKB-SubCell"/>
</dbReference>
<feature type="compositionally biased region" description="Basic and acidic residues" evidence="9">
    <location>
        <begin position="229"/>
        <end position="240"/>
    </location>
</feature>
<organism evidence="12">
    <name type="scientific">Percolomonas cosmopolitus</name>
    <dbReference type="NCBI Taxonomy" id="63605"/>
    <lineage>
        <taxon>Eukaryota</taxon>
        <taxon>Discoba</taxon>
        <taxon>Heterolobosea</taxon>
        <taxon>Tetramitia</taxon>
        <taxon>Eutetramitia</taxon>
        <taxon>Percolomonadidae</taxon>
        <taxon>Percolomonas</taxon>
    </lineage>
</organism>
<dbReference type="SUPFAM" id="SSF53335">
    <property type="entry name" value="S-adenosyl-L-methionine-dependent methyltransferases"/>
    <property type="match status" value="1"/>
</dbReference>
<dbReference type="AlphaFoldDB" id="A0A7S1KP02"/>
<keyword evidence="6" id="KW-0808">Transferase</keyword>
<reference evidence="12" key="1">
    <citation type="submission" date="2021-01" db="EMBL/GenBank/DDBJ databases">
        <authorList>
            <person name="Corre E."/>
            <person name="Pelletier E."/>
            <person name="Niang G."/>
            <person name="Scheremetjew M."/>
            <person name="Finn R."/>
            <person name="Kale V."/>
            <person name="Holt S."/>
            <person name="Cochrane G."/>
            <person name="Meng A."/>
            <person name="Brown T."/>
            <person name="Cohen L."/>
        </authorList>
    </citation>
    <scope>NUCLEOTIDE SEQUENCE</scope>
    <source>
        <strain evidence="12">WS</strain>
    </source>
</reference>
<accession>A0A7S1KP02</accession>
<evidence type="ECO:0008006" key="13">
    <source>
        <dbReference type="Google" id="ProtNLM"/>
    </source>
</evidence>
<evidence type="ECO:0000256" key="4">
    <source>
        <dbReference type="ARBA" id="ARBA00022490"/>
    </source>
</evidence>
<dbReference type="FunFam" id="3.40.50.150:FF:000017">
    <property type="entry name" value="probable 18S rRNA (Guanine-N(7))-methyltransferase"/>
    <property type="match status" value="1"/>
</dbReference>
<dbReference type="InterPro" id="IPR029063">
    <property type="entry name" value="SAM-dependent_MTases_sf"/>
</dbReference>
<dbReference type="Pfam" id="PF12589">
    <property type="entry name" value="WBS_methylT"/>
    <property type="match status" value="1"/>
</dbReference>
<evidence type="ECO:0000256" key="2">
    <source>
        <dbReference type="ARBA" id="ARBA00004496"/>
    </source>
</evidence>
<dbReference type="Gene3D" id="3.40.50.150">
    <property type="entry name" value="Vaccinia Virus protein VP39"/>
    <property type="match status" value="1"/>
</dbReference>
<dbReference type="GO" id="GO:0070476">
    <property type="term" value="P:rRNA (guanine-N7)-methylation"/>
    <property type="evidence" value="ECO:0007669"/>
    <property type="project" value="InterPro"/>
</dbReference>
<dbReference type="EMBL" id="HBGD01004466">
    <property type="protein sequence ID" value="CAD9080464.1"/>
    <property type="molecule type" value="Transcribed_RNA"/>
</dbReference>
<feature type="domain" description="18S rRNA (guanine(1575)-N(7))-methyltransferase Bud23 C-terminal" evidence="10">
    <location>
        <begin position="202"/>
        <end position="280"/>
    </location>
</feature>
<dbReference type="PANTHER" id="PTHR12734:SF0">
    <property type="entry name" value="18S RRNA (GUANINE-N(7))-METHYLTRANSFERASE-RELATED"/>
    <property type="match status" value="1"/>
</dbReference>
<dbReference type="GO" id="GO:0005730">
    <property type="term" value="C:nucleolus"/>
    <property type="evidence" value="ECO:0007669"/>
    <property type="project" value="TreeGrafter"/>
</dbReference>
<evidence type="ECO:0000256" key="1">
    <source>
        <dbReference type="ARBA" id="ARBA00004123"/>
    </source>
</evidence>
<comment type="subcellular location">
    <subcellularLocation>
        <location evidence="2">Cytoplasm</location>
    </subcellularLocation>
    <subcellularLocation>
        <location evidence="1">Nucleus</location>
    </subcellularLocation>
</comment>
<keyword evidence="5" id="KW-0489">Methyltransferase</keyword>
<name>A0A7S1KP02_9EUKA</name>
<dbReference type="InterPro" id="IPR041698">
    <property type="entry name" value="Methyltransf_25"/>
</dbReference>
<comment type="similarity">
    <text evidence="3">Belongs to the class I-like SAM-binding methyltransferase superfamily. BUD23/WBSCR22 family.</text>
</comment>
<evidence type="ECO:0000256" key="7">
    <source>
        <dbReference type="ARBA" id="ARBA00022691"/>
    </source>
</evidence>
<dbReference type="InterPro" id="IPR039769">
    <property type="entry name" value="Bud23-like"/>
</dbReference>
<keyword evidence="4" id="KW-0963">Cytoplasm</keyword>
<evidence type="ECO:0000256" key="8">
    <source>
        <dbReference type="ARBA" id="ARBA00023242"/>
    </source>
</evidence>
<evidence type="ECO:0000256" key="5">
    <source>
        <dbReference type="ARBA" id="ARBA00022603"/>
    </source>
</evidence>
<feature type="compositionally biased region" description="Basic and acidic residues" evidence="9">
    <location>
        <begin position="249"/>
        <end position="258"/>
    </location>
</feature>
<dbReference type="PANTHER" id="PTHR12734">
    <property type="entry name" value="METHYLTRANSFERASE-RELATED"/>
    <property type="match status" value="1"/>
</dbReference>
<feature type="region of interest" description="Disordered" evidence="9">
    <location>
        <begin position="229"/>
        <end position="283"/>
    </location>
</feature>
<dbReference type="CDD" id="cd02440">
    <property type="entry name" value="AdoMet_MTases"/>
    <property type="match status" value="1"/>
</dbReference>
<evidence type="ECO:0000313" key="12">
    <source>
        <dbReference type="EMBL" id="CAD9080464.1"/>
    </source>
</evidence>
<proteinExistence type="inferred from homology"/>
<evidence type="ECO:0000259" key="11">
    <source>
        <dbReference type="Pfam" id="PF13649"/>
    </source>
</evidence>
<feature type="domain" description="Methyltransferase" evidence="11">
    <location>
        <begin position="52"/>
        <end position="129"/>
    </location>
</feature>
<dbReference type="InterPro" id="IPR022238">
    <property type="entry name" value="Bud23_C"/>
</dbReference>
<keyword evidence="8" id="KW-0539">Nucleus</keyword>
<evidence type="ECO:0000256" key="9">
    <source>
        <dbReference type="SAM" id="MobiDB-lite"/>
    </source>
</evidence>
<keyword evidence="7" id="KW-0949">S-adenosyl-L-methionine</keyword>
<dbReference type="GO" id="GO:0016435">
    <property type="term" value="F:rRNA (guanine) methyltransferase activity"/>
    <property type="evidence" value="ECO:0007669"/>
    <property type="project" value="InterPro"/>
</dbReference>
<dbReference type="Pfam" id="PF13649">
    <property type="entry name" value="Methyltransf_25"/>
    <property type="match status" value="1"/>
</dbReference>
<protein>
    <recommendedName>
        <fullName evidence="13">18S rRNA (guanine(1575)-N(7))-methyltransferase Bud23 C-terminal domain-containing protein</fullName>
    </recommendedName>
</protein>
<gene>
    <name evidence="12" type="ORF">PCOS0759_LOCUS3704</name>
</gene>
<evidence type="ECO:0000256" key="3">
    <source>
        <dbReference type="ARBA" id="ARBA00005547"/>
    </source>
</evidence>
<evidence type="ECO:0000256" key="6">
    <source>
        <dbReference type="ARBA" id="ARBA00022679"/>
    </source>
</evidence>
<evidence type="ECO:0000259" key="10">
    <source>
        <dbReference type="Pfam" id="PF12589"/>
    </source>
</evidence>